<organism evidence="6 7">
    <name type="scientific">Shewanella colwelliana</name>
    <name type="common">Alteromonas colwelliana</name>
    <dbReference type="NCBI Taxonomy" id="23"/>
    <lineage>
        <taxon>Bacteria</taxon>
        <taxon>Pseudomonadati</taxon>
        <taxon>Pseudomonadota</taxon>
        <taxon>Gammaproteobacteria</taxon>
        <taxon>Alteromonadales</taxon>
        <taxon>Shewanellaceae</taxon>
        <taxon>Shewanella</taxon>
    </lineage>
</organism>
<proteinExistence type="predicted"/>
<dbReference type="Pfam" id="PF13247">
    <property type="entry name" value="Fer4_11"/>
    <property type="match status" value="1"/>
</dbReference>
<dbReference type="PROSITE" id="PS51379">
    <property type="entry name" value="4FE4S_FER_2"/>
    <property type="match status" value="3"/>
</dbReference>
<dbReference type="Proteomes" id="UP000095230">
    <property type="component" value="Unassembled WGS sequence"/>
</dbReference>
<dbReference type="InterPro" id="IPR017900">
    <property type="entry name" value="4Fe4S_Fe_S_CS"/>
</dbReference>
<dbReference type="GO" id="GO:0051539">
    <property type="term" value="F:4 iron, 4 sulfur cluster binding"/>
    <property type="evidence" value="ECO:0007669"/>
    <property type="project" value="UniProtKB-KW"/>
</dbReference>
<dbReference type="STRING" id="23.BEL05_20435"/>
<dbReference type="PROSITE" id="PS00198">
    <property type="entry name" value="4FE4S_FER_1"/>
    <property type="match status" value="1"/>
</dbReference>
<dbReference type="EMBL" id="MCBT01000027">
    <property type="protein sequence ID" value="OEG74046.1"/>
    <property type="molecule type" value="Genomic_DNA"/>
</dbReference>
<dbReference type="PANTHER" id="PTHR43177">
    <property type="entry name" value="PROTEIN NRFC"/>
    <property type="match status" value="1"/>
</dbReference>
<feature type="domain" description="4Fe-4S ferredoxin-type" evidence="5">
    <location>
        <begin position="112"/>
        <end position="141"/>
    </location>
</feature>
<sequence>MLDRRSILKMAAGGALLSLVPTSMLQAKTLGKRYAMVFDVRRCTGCLSCTVSCSVENQTDSGRCRTRVNQASVDSGLGIATLSVPNQCNHCDNPVCTKVCPVGATYKRKEDGIVVIDHDECIHCQLCVDACPYGARRKDETLDSPPEKCNFCIHRVTQGLLPACVETCIGKARTFGDLNDPESEISRLVRDNKVYAMLADAETLPNIFYIGLPISVDDQAILNLNYLDWQR</sequence>
<reference evidence="6 7" key="1">
    <citation type="submission" date="2016-07" db="EMBL/GenBank/DDBJ databases">
        <title>Whole-genome of two Shewanella species isolated from a digestive organ of sea cucumber Apostichopus japonicus Selenka 1867.</title>
        <authorList>
            <person name="Hong H.-H."/>
            <person name="Choi H."/>
            <person name="Cheon S."/>
            <person name="Oh J.-S."/>
            <person name="Lee H.-G."/>
            <person name="Park C."/>
        </authorList>
    </citation>
    <scope>NUCLEOTIDE SEQUENCE [LARGE SCALE GENOMIC DNA]</scope>
    <source>
        <strain evidence="6 7">CSB03KR</strain>
    </source>
</reference>
<keyword evidence="2" id="KW-0479">Metal-binding</keyword>
<keyword evidence="4" id="KW-0411">Iron-sulfur</keyword>
<dbReference type="InterPro" id="IPR050954">
    <property type="entry name" value="ET_IronSulfur_Cluster-Binding"/>
</dbReference>
<dbReference type="OrthoDB" id="9779457at2"/>
<dbReference type="CDD" id="cd10551">
    <property type="entry name" value="PsrB"/>
    <property type="match status" value="1"/>
</dbReference>
<evidence type="ECO:0000256" key="4">
    <source>
        <dbReference type="ARBA" id="ARBA00023014"/>
    </source>
</evidence>
<feature type="domain" description="4Fe-4S ferredoxin-type" evidence="5">
    <location>
        <begin position="78"/>
        <end position="110"/>
    </location>
</feature>
<gene>
    <name evidence="6" type="ORF">BEL05_20435</name>
</gene>
<dbReference type="InterPro" id="IPR017896">
    <property type="entry name" value="4Fe4S_Fe-S-bd"/>
</dbReference>
<dbReference type="GO" id="GO:0046872">
    <property type="term" value="F:metal ion binding"/>
    <property type="evidence" value="ECO:0007669"/>
    <property type="project" value="UniProtKB-KW"/>
</dbReference>
<keyword evidence="3" id="KW-0408">Iron</keyword>
<dbReference type="AlphaFoldDB" id="A0A1E5IU84"/>
<name>A0A1E5IU84_SHECO</name>
<dbReference type="PANTHER" id="PTHR43177:SF9">
    <property type="entry name" value="PROTEIN NRFC"/>
    <property type="match status" value="1"/>
</dbReference>
<evidence type="ECO:0000256" key="3">
    <source>
        <dbReference type="ARBA" id="ARBA00023004"/>
    </source>
</evidence>
<feature type="domain" description="4Fe-4S ferredoxin-type" evidence="5">
    <location>
        <begin position="34"/>
        <end position="63"/>
    </location>
</feature>
<comment type="caution">
    <text evidence="6">The sequence shown here is derived from an EMBL/GenBank/DDBJ whole genome shotgun (WGS) entry which is preliminary data.</text>
</comment>
<dbReference type="RefSeq" id="WP_069671063.1">
    <property type="nucleotide sequence ID" value="NZ_MCBT01000027.1"/>
</dbReference>
<accession>A0A1E5IU84</accession>
<protein>
    <submittedName>
        <fullName evidence="6">4Fe-4S ferredoxin</fullName>
    </submittedName>
</protein>
<evidence type="ECO:0000313" key="6">
    <source>
        <dbReference type="EMBL" id="OEG74046.1"/>
    </source>
</evidence>
<evidence type="ECO:0000313" key="7">
    <source>
        <dbReference type="Proteomes" id="UP000095230"/>
    </source>
</evidence>
<keyword evidence="1" id="KW-0004">4Fe-4S</keyword>
<dbReference type="Gene3D" id="3.30.70.20">
    <property type="match status" value="2"/>
</dbReference>
<evidence type="ECO:0000259" key="5">
    <source>
        <dbReference type="PROSITE" id="PS51379"/>
    </source>
</evidence>
<dbReference type="SUPFAM" id="SSF54862">
    <property type="entry name" value="4Fe-4S ferredoxins"/>
    <property type="match status" value="1"/>
</dbReference>
<evidence type="ECO:0000256" key="2">
    <source>
        <dbReference type="ARBA" id="ARBA00022723"/>
    </source>
</evidence>
<evidence type="ECO:0000256" key="1">
    <source>
        <dbReference type="ARBA" id="ARBA00022485"/>
    </source>
</evidence>